<dbReference type="AlphaFoldDB" id="A0A5N5DE42"/>
<reference evidence="10 11" key="1">
    <citation type="journal article" date="2019" name="Sci. Rep.">
        <title>A multi-omics analysis of the grapevine pathogen Lasiodiplodia theobromae reveals that temperature affects the expression of virulence- and pathogenicity-related genes.</title>
        <authorList>
            <person name="Felix C."/>
            <person name="Meneses R."/>
            <person name="Goncalves M.F.M."/>
            <person name="Tilleman L."/>
            <person name="Duarte A.S."/>
            <person name="Jorrin-Novo J.V."/>
            <person name="Van de Peer Y."/>
            <person name="Deforce D."/>
            <person name="Van Nieuwerburgh F."/>
            <person name="Esteves A.C."/>
            <person name="Alves A."/>
        </authorList>
    </citation>
    <scope>NUCLEOTIDE SEQUENCE [LARGE SCALE GENOMIC DNA]</scope>
    <source>
        <strain evidence="10 11">LA-SOL3</strain>
    </source>
</reference>
<comment type="caution">
    <text evidence="10">The sequence shown here is derived from an EMBL/GenBank/DDBJ whole genome shotgun (WGS) entry which is preliminary data.</text>
</comment>
<dbReference type="InterPro" id="IPR050925">
    <property type="entry name" value="Rhomboid_protease_S54"/>
</dbReference>
<evidence type="ECO:0000313" key="11">
    <source>
        <dbReference type="Proteomes" id="UP000325902"/>
    </source>
</evidence>
<accession>A0A5N5DE42</accession>
<organism evidence="10 11">
    <name type="scientific">Lasiodiplodia theobromae</name>
    <dbReference type="NCBI Taxonomy" id="45133"/>
    <lineage>
        <taxon>Eukaryota</taxon>
        <taxon>Fungi</taxon>
        <taxon>Dikarya</taxon>
        <taxon>Ascomycota</taxon>
        <taxon>Pezizomycotina</taxon>
        <taxon>Dothideomycetes</taxon>
        <taxon>Dothideomycetes incertae sedis</taxon>
        <taxon>Botryosphaeriales</taxon>
        <taxon>Botryosphaeriaceae</taxon>
        <taxon>Lasiodiplodia</taxon>
    </lineage>
</organism>
<proteinExistence type="inferred from homology"/>
<dbReference type="GO" id="GO:0016020">
    <property type="term" value="C:membrane"/>
    <property type="evidence" value="ECO:0007669"/>
    <property type="project" value="UniProtKB-SubCell"/>
</dbReference>
<comment type="subcellular location">
    <subcellularLocation>
        <location evidence="1">Membrane</location>
        <topology evidence="1">Multi-pass membrane protein</topology>
    </subcellularLocation>
</comment>
<evidence type="ECO:0000313" key="10">
    <source>
        <dbReference type="EMBL" id="KAB2576039.1"/>
    </source>
</evidence>
<evidence type="ECO:0000256" key="2">
    <source>
        <dbReference type="ARBA" id="ARBA00009045"/>
    </source>
</evidence>
<feature type="compositionally biased region" description="Basic and acidic residues" evidence="7">
    <location>
        <begin position="241"/>
        <end position="261"/>
    </location>
</feature>
<evidence type="ECO:0000256" key="8">
    <source>
        <dbReference type="SAM" id="Phobius"/>
    </source>
</evidence>
<dbReference type="PANTHER" id="PTHR43731:SF14">
    <property type="entry name" value="PRESENILIN-ASSOCIATED RHOMBOID-LIKE PROTEIN, MITOCHONDRIAL"/>
    <property type="match status" value="1"/>
</dbReference>
<feature type="transmembrane region" description="Helical" evidence="8">
    <location>
        <begin position="307"/>
        <end position="328"/>
    </location>
</feature>
<sequence>MSNAWIVACRPFSGLRSSSLALPTWSIASAVAAARPVSPRTLSSHISRLGTAQLKCYSLRPPLLRLLDHRQFTTSTTAFARRSSVSKKSASTPPSEARKETSQDAEGKEDTPLPGGDLPQDKITKIFGPGTSVEKGNKFLRALQHRRVTGSLAEKGVNFEGPTAFPKERALNALEYLRSTHPVDEEAAAAEWAQKEAQRLEGELIQRAQDLKLYKKAEPEQTLGSVYGHSELEALRRRNEEAYERQKEEEERRKEAQEKKANSGKSGTLGPVKAKTGLRKKEKSEWVKYYEEQAMIRKEKQAPKMSAAARILPSALVAALVLAGAYILTEKYTPLAASARLWPDTPPALATCFALLNINLFIFLAWRYPPFWRTMNKYLLQTPGYPTAASVLGNVFSHQDPKHLFMNMLILMGAGPQLHELIGRANFLAVYLAGGVLGSLASLVVSVAARNFAVSTLGASGALAATIGALLLLKDSDSFTLPFFPDYKIPVSSNALLGACLAYEIWGLTRRGQTGMDHVAHLGGYATGIAAAGALKWQVGERRRREQEKKKEMGFLQKTFVVRKDE</sequence>
<dbReference type="PANTHER" id="PTHR43731">
    <property type="entry name" value="RHOMBOID PROTEASE"/>
    <property type="match status" value="1"/>
</dbReference>
<evidence type="ECO:0000256" key="3">
    <source>
        <dbReference type="ARBA" id="ARBA00022692"/>
    </source>
</evidence>
<dbReference type="OrthoDB" id="10260614at2759"/>
<dbReference type="Proteomes" id="UP000325902">
    <property type="component" value="Unassembled WGS sequence"/>
</dbReference>
<evidence type="ECO:0000256" key="7">
    <source>
        <dbReference type="SAM" id="MobiDB-lite"/>
    </source>
</evidence>
<feature type="transmembrane region" description="Helical" evidence="8">
    <location>
        <begin position="427"/>
        <end position="446"/>
    </location>
</feature>
<name>A0A5N5DE42_9PEZI</name>
<keyword evidence="11" id="KW-1185">Reference proteome</keyword>
<evidence type="ECO:0000256" key="1">
    <source>
        <dbReference type="ARBA" id="ARBA00004141"/>
    </source>
</evidence>
<keyword evidence="3 8" id="KW-0812">Transmembrane</keyword>
<comment type="similarity">
    <text evidence="2">Belongs to the peptidase S54 family.</text>
</comment>
<dbReference type="SUPFAM" id="SSF144091">
    <property type="entry name" value="Rhomboid-like"/>
    <property type="match status" value="1"/>
</dbReference>
<evidence type="ECO:0000259" key="9">
    <source>
        <dbReference type="Pfam" id="PF01694"/>
    </source>
</evidence>
<evidence type="ECO:0000256" key="4">
    <source>
        <dbReference type="ARBA" id="ARBA00022801"/>
    </source>
</evidence>
<feature type="compositionally biased region" description="Low complexity" evidence="7">
    <location>
        <begin position="78"/>
        <end position="95"/>
    </location>
</feature>
<dbReference type="GO" id="GO:0004252">
    <property type="term" value="F:serine-type endopeptidase activity"/>
    <property type="evidence" value="ECO:0007669"/>
    <property type="project" value="InterPro"/>
</dbReference>
<feature type="domain" description="Peptidase S54 rhomboid" evidence="9">
    <location>
        <begin position="393"/>
        <end position="533"/>
    </location>
</feature>
<keyword evidence="6 8" id="KW-0472">Membrane</keyword>
<keyword evidence="4" id="KW-0378">Hydrolase</keyword>
<dbReference type="GO" id="GO:0006465">
    <property type="term" value="P:signal peptide processing"/>
    <property type="evidence" value="ECO:0007669"/>
    <property type="project" value="TreeGrafter"/>
</dbReference>
<feature type="transmembrane region" description="Helical" evidence="8">
    <location>
        <begin position="348"/>
        <end position="368"/>
    </location>
</feature>
<protein>
    <submittedName>
        <fullName evidence="10">Rhomboid protein 1</fullName>
    </submittedName>
</protein>
<dbReference type="EMBL" id="VCHE01000027">
    <property type="protein sequence ID" value="KAB2576039.1"/>
    <property type="molecule type" value="Genomic_DNA"/>
</dbReference>
<dbReference type="Pfam" id="PF01694">
    <property type="entry name" value="Rhomboid"/>
    <property type="match status" value="1"/>
</dbReference>
<feature type="region of interest" description="Disordered" evidence="7">
    <location>
        <begin position="78"/>
        <end position="130"/>
    </location>
</feature>
<keyword evidence="5 8" id="KW-1133">Transmembrane helix</keyword>
<evidence type="ECO:0000256" key="6">
    <source>
        <dbReference type="ARBA" id="ARBA00023136"/>
    </source>
</evidence>
<dbReference type="InterPro" id="IPR022764">
    <property type="entry name" value="Peptidase_S54_rhomboid_dom"/>
</dbReference>
<feature type="region of interest" description="Disordered" evidence="7">
    <location>
        <begin position="241"/>
        <end position="272"/>
    </location>
</feature>
<gene>
    <name evidence="10" type="primary">PCP1</name>
    <name evidence="10" type="ORF">DBV05_g5329</name>
</gene>
<dbReference type="InterPro" id="IPR035952">
    <property type="entry name" value="Rhomboid-like_sf"/>
</dbReference>
<dbReference type="Gene3D" id="1.20.1540.10">
    <property type="entry name" value="Rhomboid-like"/>
    <property type="match status" value="1"/>
</dbReference>
<evidence type="ECO:0000256" key="5">
    <source>
        <dbReference type="ARBA" id="ARBA00022989"/>
    </source>
</evidence>
<feature type="compositionally biased region" description="Basic and acidic residues" evidence="7">
    <location>
        <begin position="96"/>
        <end position="111"/>
    </location>
</feature>
<dbReference type="FunFam" id="1.20.1540.10:FF:000012">
    <property type="entry name" value="Rhomboid family protein"/>
    <property type="match status" value="1"/>
</dbReference>
<feature type="transmembrane region" description="Helical" evidence="8">
    <location>
        <begin position="452"/>
        <end position="473"/>
    </location>
</feature>